<evidence type="ECO:0000256" key="2">
    <source>
        <dbReference type="ARBA" id="ARBA00022692"/>
    </source>
</evidence>
<accession>A0A9W7XW18</accession>
<evidence type="ECO:0000313" key="7">
    <source>
        <dbReference type="Proteomes" id="UP001149813"/>
    </source>
</evidence>
<evidence type="ECO:0000256" key="5">
    <source>
        <dbReference type="SAM" id="Phobius"/>
    </source>
</evidence>
<dbReference type="Pfam" id="PF01027">
    <property type="entry name" value="Bax1-I"/>
    <property type="match status" value="1"/>
</dbReference>
<keyword evidence="2 5" id="KW-0812">Transmembrane</keyword>
<feature type="transmembrane region" description="Helical" evidence="5">
    <location>
        <begin position="701"/>
        <end position="722"/>
    </location>
</feature>
<protein>
    <submittedName>
        <fullName evidence="6">Inhibitor of apoptosis-promoting Bax1-related protein</fullName>
    </submittedName>
</protein>
<keyword evidence="4 5" id="KW-0472">Membrane</keyword>
<comment type="caution">
    <text evidence="6">The sequence shown here is derived from an EMBL/GenBank/DDBJ whole genome shotgun (WGS) entry which is preliminary data.</text>
</comment>
<evidence type="ECO:0000256" key="4">
    <source>
        <dbReference type="ARBA" id="ARBA00023136"/>
    </source>
</evidence>
<feature type="transmembrane region" description="Helical" evidence="5">
    <location>
        <begin position="553"/>
        <end position="571"/>
    </location>
</feature>
<name>A0A9W7XW18_9FUNG</name>
<dbReference type="Proteomes" id="UP001149813">
    <property type="component" value="Unassembled WGS sequence"/>
</dbReference>
<feature type="transmembrane region" description="Helical" evidence="5">
    <location>
        <begin position="611"/>
        <end position="631"/>
    </location>
</feature>
<dbReference type="InterPro" id="IPR032675">
    <property type="entry name" value="LRR_dom_sf"/>
</dbReference>
<comment type="subcellular location">
    <subcellularLocation>
        <location evidence="1">Membrane</location>
        <topology evidence="1">Multi-pass membrane protein</topology>
    </subcellularLocation>
</comment>
<dbReference type="InterPro" id="IPR006214">
    <property type="entry name" value="Bax_inhibitor_1-related"/>
</dbReference>
<proteinExistence type="predicted"/>
<keyword evidence="3 5" id="KW-1133">Transmembrane helix</keyword>
<feature type="non-terminal residue" evidence="6">
    <location>
        <position position="1"/>
    </location>
</feature>
<evidence type="ECO:0000313" key="6">
    <source>
        <dbReference type="EMBL" id="KAJ1719718.1"/>
    </source>
</evidence>
<dbReference type="Gene3D" id="3.80.10.10">
    <property type="entry name" value="Ribonuclease Inhibitor"/>
    <property type="match status" value="1"/>
</dbReference>
<evidence type="ECO:0000256" key="3">
    <source>
        <dbReference type="ARBA" id="ARBA00022989"/>
    </source>
</evidence>
<dbReference type="AlphaFoldDB" id="A0A9W7XW18"/>
<reference evidence="6" key="1">
    <citation type="submission" date="2022-07" db="EMBL/GenBank/DDBJ databases">
        <title>Phylogenomic reconstructions and comparative analyses of Kickxellomycotina fungi.</title>
        <authorList>
            <person name="Reynolds N.K."/>
            <person name="Stajich J.E."/>
            <person name="Barry K."/>
            <person name="Grigoriev I.V."/>
            <person name="Crous P."/>
            <person name="Smith M.E."/>
        </authorList>
    </citation>
    <scope>NUCLEOTIDE SEQUENCE</scope>
    <source>
        <strain evidence="6">NBRC 32514</strain>
    </source>
</reference>
<dbReference type="EMBL" id="JANBOJ010000351">
    <property type="protein sequence ID" value="KAJ1719718.1"/>
    <property type="molecule type" value="Genomic_DNA"/>
</dbReference>
<dbReference type="OrthoDB" id="5573228at2759"/>
<organism evidence="6 7">
    <name type="scientific">Coemansia erecta</name>
    <dbReference type="NCBI Taxonomy" id="147472"/>
    <lineage>
        <taxon>Eukaryota</taxon>
        <taxon>Fungi</taxon>
        <taxon>Fungi incertae sedis</taxon>
        <taxon>Zoopagomycota</taxon>
        <taxon>Kickxellomycotina</taxon>
        <taxon>Kickxellomycetes</taxon>
        <taxon>Kickxellales</taxon>
        <taxon>Kickxellaceae</taxon>
        <taxon>Coemansia</taxon>
    </lineage>
</organism>
<feature type="transmembrane region" description="Helical" evidence="5">
    <location>
        <begin position="638"/>
        <end position="662"/>
    </location>
</feature>
<dbReference type="GO" id="GO:0016020">
    <property type="term" value="C:membrane"/>
    <property type="evidence" value="ECO:0007669"/>
    <property type="project" value="UniProtKB-SubCell"/>
</dbReference>
<keyword evidence="7" id="KW-1185">Reference proteome</keyword>
<sequence>FIEKAFSHLELEFNDALSPRFRFRRCPIFISPLEYPTDKLVKTVHIPVISWNLIARGDLYNWMLESECTQLVFSSARSLVISQQVCSPAFCLANIDTGVAVQNISVILRLFRMMTPNISEIDLRWHPIEYPDKEGELYVPVMQAISDIIDSTKVITIDAKKVFHKASFADMAIPSDLTSFTFTFGAESRWYDEVIRRNSQSLKKLELLFYLDADVSMPLYDKTDSLPIVYSSLDTLKLLYAGNLHVRSLPIPKKTGSLSTQRTVHFPYLQVFESTVPYPFAYNVLPDTLPSLERLSIYIPEDIVESRPTFEHLASSRFPNLRALKIHGYTNYTGRMVQPNRFRDPALLKFLPKILDPASLQYFKVDCPMDKTQIFEDAYMVSMFANLRVIEIQYVTLLFREILWLLQTAPNLERLYCRPHQGAPDIDGVRPEKLPEYIHGMRPLNKRFMWLETDDIFSGLPSRNQIKTALLLAIGCPNFTRLSYPFISNDTIRKIAESVMKTKPFVNHADGASSFINNTKVELLKVYSTLGAAVGSSMAGCYSAARLPLFDPTSLLTTLLLFALTVSLYLLPARSSNLSLRTTLFMSLAWLMGGAIEPLVSGLMYTGQMDVLLGAGILTLVMFVGFSVGVMAAERARVAYLVGAVTTALGVLSWIAILGVYYQPLVSLALVVGLTAGCVNLVVQTDDMIVRAEAGVPVDSITTALGFFTSLVAIFVRLAVILSREKQRSSNRSTEQRRKKKNGAWQGSQSFRYARSGGISF</sequence>
<gene>
    <name evidence="6" type="primary">BI-1</name>
    <name evidence="6" type="ORF">LPJ53_005563</name>
</gene>
<evidence type="ECO:0000256" key="1">
    <source>
        <dbReference type="ARBA" id="ARBA00004141"/>
    </source>
</evidence>
<feature type="transmembrane region" description="Helical" evidence="5">
    <location>
        <begin position="583"/>
        <end position="605"/>
    </location>
</feature>